<evidence type="ECO:0000259" key="14">
    <source>
        <dbReference type="Pfam" id="PF00060"/>
    </source>
</evidence>
<evidence type="ECO:0000256" key="9">
    <source>
        <dbReference type="ARBA" id="ARBA00023286"/>
    </source>
</evidence>
<evidence type="ECO:0000256" key="5">
    <source>
        <dbReference type="ARBA" id="ARBA00023065"/>
    </source>
</evidence>
<feature type="domain" description="Ionotropic glutamate receptor C-terminal" evidence="14">
    <location>
        <begin position="303"/>
        <end position="559"/>
    </location>
</feature>
<dbReference type="GO" id="GO:0015276">
    <property type="term" value="F:ligand-gated monoatomic ion channel activity"/>
    <property type="evidence" value="ECO:0007669"/>
    <property type="project" value="InterPro"/>
</dbReference>
<evidence type="ECO:0000256" key="3">
    <source>
        <dbReference type="ARBA" id="ARBA00022692"/>
    </source>
</evidence>
<proteinExistence type="predicted"/>
<evidence type="ECO:0000256" key="2">
    <source>
        <dbReference type="ARBA" id="ARBA00022448"/>
    </source>
</evidence>
<evidence type="ECO:0000313" key="15">
    <source>
        <dbReference type="EMBL" id="CAD8806044.1"/>
    </source>
</evidence>
<evidence type="ECO:0000256" key="8">
    <source>
        <dbReference type="ARBA" id="ARBA00023180"/>
    </source>
</evidence>
<feature type="transmembrane region" description="Helical" evidence="12">
    <location>
        <begin position="306"/>
        <end position="324"/>
    </location>
</feature>
<keyword evidence="4 12" id="KW-1133">Transmembrane helix</keyword>
<dbReference type="SUPFAM" id="SSF53850">
    <property type="entry name" value="Periplasmic binding protein-like II"/>
    <property type="match status" value="1"/>
</dbReference>
<keyword evidence="10" id="KW-0407">Ion channel</keyword>
<sequence length="733" mass="78064">MGKGRMRMAHLASMARNQRCLAVLVVLSAVAAVTSQDTNGAPECPCITALSTSELAVVTAKGYPAGYGVGGCKKHDESLEVNGCNAAGAPSWCKSTWCYVDKSVCGYDAARCTAAGAVRGSTTSAHCHARPMQPSPTFTNTSLYYSYETCGGLNTYDANRVAGEIGGMVLRTAITTASFNRMTKGEVNPQRAQWKGWHGWMVDIVNSLIFTMEPPMNVDFVEPTWSTEQSRSLFSSSWTACVHDVALGRVDICVGDFWMTPQRLNMAQFLPPFSSDKFYLFVPGQTTAEDFGTILVKPFLPFSAELWAFVISFLIFAAIVMTVTDARNRDDYENGAALARISKSLYFSFSGYVTGGNVNSPASVPGRLAALGFGFFVLITLASYTANLATILVAKSSTQGIASVEDAINQGVTICIETAVSDMLLAAHPSMKHFVHGDNMGSMPAQLVKGTCGAMLLKEQTLQLLQQGLLARTDCEEVDKSDGKLKDEDRGCLRDKDGKKALETRDCGIVKVGPLVVSVPVSMPVSDHVMAGLSWGMVTLLEKGIPSTVIASYDDKAPPSVCGATGSDQQRDELSLPLESMIGTLFVSSTFQIIALILAVIEWLTRRPIQQLCGFPDSEEPEEEDVKKLSKVELESDLNVQPYALTGSCGLGQGSIGKLDQVLGQLGKLDQVLGQLDAVQAALAVSQSPAPSSGISDANTVAAPPPRRAHQTGITVNTSSSATLGHINFGGAS</sequence>
<keyword evidence="7" id="KW-0675">Receptor</keyword>
<keyword evidence="9" id="KW-1071">Ligand-gated ion channel</keyword>
<dbReference type="InterPro" id="IPR001320">
    <property type="entry name" value="Iontro_rcpt_C"/>
</dbReference>
<evidence type="ECO:0000256" key="7">
    <source>
        <dbReference type="ARBA" id="ARBA00023170"/>
    </source>
</evidence>
<evidence type="ECO:0000256" key="6">
    <source>
        <dbReference type="ARBA" id="ARBA00023136"/>
    </source>
</evidence>
<keyword evidence="8" id="KW-0325">Glycoprotein</keyword>
<comment type="subcellular location">
    <subcellularLocation>
        <location evidence="1">Membrane</location>
        <topology evidence="1">Multi-pass membrane protein</topology>
    </subcellularLocation>
</comment>
<dbReference type="EMBL" id="HBFN01034048">
    <property type="protein sequence ID" value="CAD8806044.1"/>
    <property type="molecule type" value="Transcribed_RNA"/>
</dbReference>
<feature type="chain" id="PRO_5031292554" description="Ionotropic glutamate receptor C-terminal domain-containing protein" evidence="13">
    <location>
        <begin position="36"/>
        <end position="733"/>
    </location>
</feature>
<evidence type="ECO:0000256" key="10">
    <source>
        <dbReference type="ARBA" id="ARBA00023303"/>
    </source>
</evidence>
<name>A0A7S0WG46_9CRYP</name>
<organism evidence="15">
    <name type="scientific">Hemiselmis tepida</name>
    <dbReference type="NCBI Taxonomy" id="464990"/>
    <lineage>
        <taxon>Eukaryota</taxon>
        <taxon>Cryptophyceae</taxon>
        <taxon>Cryptomonadales</taxon>
        <taxon>Hemiselmidaceae</taxon>
        <taxon>Hemiselmis</taxon>
    </lineage>
</organism>
<gene>
    <name evidence="15" type="ORF">HTEP1355_LOCUS19723</name>
</gene>
<evidence type="ECO:0000256" key="11">
    <source>
        <dbReference type="SAM" id="MobiDB-lite"/>
    </source>
</evidence>
<keyword evidence="2" id="KW-0813">Transport</keyword>
<feature type="signal peptide" evidence="13">
    <location>
        <begin position="1"/>
        <end position="35"/>
    </location>
</feature>
<dbReference type="Pfam" id="PF00060">
    <property type="entry name" value="Lig_chan"/>
    <property type="match status" value="1"/>
</dbReference>
<dbReference type="Gene3D" id="1.10.287.70">
    <property type="match status" value="1"/>
</dbReference>
<dbReference type="Gene3D" id="3.40.190.10">
    <property type="entry name" value="Periplasmic binding protein-like II"/>
    <property type="match status" value="1"/>
</dbReference>
<evidence type="ECO:0000256" key="13">
    <source>
        <dbReference type="SAM" id="SignalP"/>
    </source>
</evidence>
<dbReference type="InterPro" id="IPR015683">
    <property type="entry name" value="Ionotropic_Glu_rcpt"/>
</dbReference>
<evidence type="ECO:0000256" key="1">
    <source>
        <dbReference type="ARBA" id="ARBA00004141"/>
    </source>
</evidence>
<feature type="compositionally biased region" description="Polar residues" evidence="11">
    <location>
        <begin position="688"/>
        <end position="699"/>
    </location>
</feature>
<protein>
    <recommendedName>
        <fullName evidence="14">Ionotropic glutamate receptor C-terminal domain-containing protein</fullName>
    </recommendedName>
</protein>
<accession>A0A7S0WG46</accession>
<feature type="region of interest" description="Disordered" evidence="11">
    <location>
        <begin position="688"/>
        <end position="712"/>
    </location>
</feature>
<keyword evidence="3 12" id="KW-0812">Transmembrane</keyword>
<feature type="transmembrane region" description="Helical" evidence="12">
    <location>
        <begin position="368"/>
        <end position="394"/>
    </location>
</feature>
<evidence type="ECO:0000256" key="12">
    <source>
        <dbReference type="SAM" id="Phobius"/>
    </source>
</evidence>
<evidence type="ECO:0000256" key="4">
    <source>
        <dbReference type="ARBA" id="ARBA00022989"/>
    </source>
</evidence>
<dbReference type="PANTHER" id="PTHR18966">
    <property type="entry name" value="IONOTROPIC GLUTAMATE RECEPTOR"/>
    <property type="match status" value="1"/>
</dbReference>
<dbReference type="AlphaFoldDB" id="A0A7S0WG46"/>
<keyword evidence="6 12" id="KW-0472">Membrane</keyword>
<keyword evidence="13" id="KW-0732">Signal</keyword>
<dbReference type="GO" id="GO:0016020">
    <property type="term" value="C:membrane"/>
    <property type="evidence" value="ECO:0007669"/>
    <property type="project" value="UniProtKB-SubCell"/>
</dbReference>
<keyword evidence="5" id="KW-0406">Ion transport</keyword>
<reference evidence="15" key="1">
    <citation type="submission" date="2021-01" db="EMBL/GenBank/DDBJ databases">
        <authorList>
            <person name="Corre E."/>
            <person name="Pelletier E."/>
            <person name="Niang G."/>
            <person name="Scheremetjew M."/>
            <person name="Finn R."/>
            <person name="Kale V."/>
            <person name="Holt S."/>
            <person name="Cochrane G."/>
            <person name="Meng A."/>
            <person name="Brown T."/>
            <person name="Cohen L."/>
        </authorList>
    </citation>
    <scope>NUCLEOTIDE SEQUENCE</scope>
    <source>
        <strain evidence="15">CCMP443</strain>
    </source>
</reference>